<accession>A0A5B8VA37</accession>
<proteinExistence type="predicted"/>
<feature type="transmembrane region" description="Helical" evidence="1">
    <location>
        <begin position="36"/>
        <end position="53"/>
    </location>
</feature>
<evidence type="ECO:0000313" key="3">
    <source>
        <dbReference type="Proteomes" id="UP000321533"/>
    </source>
</evidence>
<dbReference type="KEGG" id="pgin:FRZ67_11025"/>
<keyword evidence="3" id="KW-1185">Reference proteome</keyword>
<protein>
    <recommendedName>
        <fullName evidence="4">Rod shape-determining protein MreD</fullName>
    </recommendedName>
</protein>
<sequence>MSLTKFNPRNAVVLLIIIVIAAIRVANNLSSNITVLANYSPLAAMALFGSAYFKGNAKPLLFPLMAIFISDIILFNTVYKDYGNGILYDGWLWVYGAFLLIGISAKLIIRKVTVQNIAVAIITAVLIHWIVTDLGVWIGSRIYTQTWVGLIECLNAAIPFELRLLTATVIYSTIMFAVFELMQKKYSALRIA</sequence>
<dbReference type="RefSeq" id="WP_147189610.1">
    <property type="nucleotide sequence ID" value="NZ_CP042435.1"/>
</dbReference>
<keyword evidence="1" id="KW-1133">Transmembrane helix</keyword>
<dbReference type="Pfam" id="PF20221">
    <property type="entry name" value="DUF6580"/>
    <property type="match status" value="1"/>
</dbReference>
<feature type="transmembrane region" description="Helical" evidence="1">
    <location>
        <begin position="116"/>
        <end position="138"/>
    </location>
</feature>
<evidence type="ECO:0000313" key="2">
    <source>
        <dbReference type="EMBL" id="QEC67803.1"/>
    </source>
</evidence>
<dbReference type="EMBL" id="CP042435">
    <property type="protein sequence ID" value="QEC67803.1"/>
    <property type="molecule type" value="Genomic_DNA"/>
</dbReference>
<evidence type="ECO:0000256" key="1">
    <source>
        <dbReference type="SAM" id="Phobius"/>
    </source>
</evidence>
<feature type="transmembrane region" description="Helical" evidence="1">
    <location>
        <begin position="60"/>
        <end position="79"/>
    </location>
</feature>
<dbReference type="InterPro" id="IPR046487">
    <property type="entry name" value="DUF6580"/>
</dbReference>
<dbReference type="OrthoDB" id="9806699at2"/>
<keyword evidence="1" id="KW-0812">Transmembrane</keyword>
<gene>
    <name evidence="2" type="ORF">FRZ67_11025</name>
</gene>
<organism evidence="2 3">
    <name type="scientific">Panacibacter ginsenosidivorans</name>
    <dbReference type="NCBI Taxonomy" id="1813871"/>
    <lineage>
        <taxon>Bacteria</taxon>
        <taxon>Pseudomonadati</taxon>
        <taxon>Bacteroidota</taxon>
        <taxon>Chitinophagia</taxon>
        <taxon>Chitinophagales</taxon>
        <taxon>Chitinophagaceae</taxon>
        <taxon>Panacibacter</taxon>
    </lineage>
</organism>
<dbReference type="Proteomes" id="UP000321533">
    <property type="component" value="Chromosome"/>
</dbReference>
<feature type="transmembrane region" description="Helical" evidence="1">
    <location>
        <begin position="91"/>
        <end position="109"/>
    </location>
</feature>
<feature type="transmembrane region" description="Helical" evidence="1">
    <location>
        <begin position="164"/>
        <end position="182"/>
    </location>
</feature>
<evidence type="ECO:0008006" key="4">
    <source>
        <dbReference type="Google" id="ProtNLM"/>
    </source>
</evidence>
<name>A0A5B8VA37_9BACT</name>
<reference evidence="2 3" key="1">
    <citation type="journal article" date="2016" name="Int. J. Syst. Evol. Microbiol.">
        <title>Panacibacter ginsenosidivorans gen. nov., sp. nov., with ginsenoside converting activity isolated from soil of a ginseng field.</title>
        <authorList>
            <person name="Siddiqi M.Z."/>
            <person name="Muhammad Shafi S."/>
            <person name="Choi K.D."/>
            <person name="Im W.T."/>
        </authorList>
    </citation>
    <scope>NUCLEOTIDE SEQUENCE [LARGE SCALE GENOMIC DNA]</scope>
    <source>
        <strain evidence="2 3">Gsoil1550</strain>
    </source>
</reference>
<keyword evidence="1" id="KW-0472">Membrane</keyword>
<feature type="transmembrane region" description="Helical" evidence="1">
    <location>
        <begin position="12"/>
        <end position="30"/>
    </location>
</feature>
<dbReference type="AlphaFoldDB" id="A0A5B8VA37"/>